<dbReference type="RefSeq" id="WP_209641988.1">
    <property type="nucleotide sequence ID" value="NZ_JAGINW010000001.1"/>
</dbReference>
<dbReference type="Proteomes" id="UP001519332">
    <property type="component" value="Unassembled WGS sequence"/>
</dbReference>
<reference evidence="2 3" key="1">
    <citation type="submission" date="2021-03" db="EMBL/GenBank/DDBJ databases">
        <title>Sequencing the genomes of 1000 actinobacteria strains.</title>
        <authorList>
            <person name="Klenk H.-P."/>
        </authorList>
    </citation>
    <scope>NUCLEOTIDE SEQUENCE [LARGE SCALE GENOMIC DNA]</scope>
    <source>
        <strain evidence="2 3">DSM 46670</strain>
    </source>
</reference>
<organism evidence="2 3">
    <name type="scientific">Kibdelosporangium banguiense</name>
    <dbReference type="NCBI Taxonomy" id="1365924"/>
    <lineage>
        <taxon>Bacteria</taxon>
        <taxon>Bacillati</taxon>
        <taxon>Actinomycetota</taxon>
        <taxon>Actinomycetes</taxon>
        <taxon>Pseudonocardiales</taxon>
        <taxon>Pseudonocardiaceae</taxon>
        <taxon>Kibdelosporangium</taxon>
    </lineage>
</organism>
<gene>
    <name evidence="2" type="ORF">JOF56_005078</name>
</gene>
<proteinExistence type="predicted"/>
<dbReference type="EMBL" id="JAGINW010000001">
    <property type="protein sequence ID" value="MBP2324693.1"/>
    <property type="molecule type" value="Genomic_DNA"/>
</dbReference>
<protein>
    <recommendedName>
        <fullName evidence="4">Chitin-binding type-2 domain-containing protein</fullName>
    </recommendedName>
</protein>
<evidence type="ECO:0000256" key="1">
    <source>
        <dbReference type="SAM" id="Phobius"/>
    </source>
</evidence>
<evidence type="ECO:0000313" key="3">
    <source>
        <dbReference type="Proteomes" id="UP001519332"/>
    </source>
</evidence>
<sequence length="129" mass="14280">MDTRKIVFLDALESDLSASKTSHQSNIARRKKLTRKAGAFGAALFASVSFLTLSASPAGAAEAGILGCMDPNPVPEHHTKSCGGSNIQRFDYTGYYYNPAPHIVCYRFDHFSWTCNHWYYLGQKDACTH</sequence>
<accession>A0ABS4TJU6</accession>
<evidence type="ECO:0000313" key="2">
    <source>
        <dbReference type="EMBL" id="MBP2324693.1"/>
    </source>
</evidence>
<keyword evidence="1" id="KW-1133">Transmembrane helix</keyword>
<keyword evidence="1" id="KW-0812">Transmembrane</keyword>
<feature type="transmembrane region" description="Helical" evidence="1">
    <location>
        <begin position="37"/>
        <end position="55"/>
    </location>
</feature>
<evidence type="ECO:0008006" key="4">
    <source>
        <dbReference type="Google" id="ProtNLM"/>
    </source>
</evidence>
<keyword evidence="1" id="KW-0472">Membrane</keyword>
<name>A0ABS4TJU6_9PSEU</name>
<keyword evidence="3" id="KW-1185">Reference proteome</keyword>
<comment type="caution">
    <text evidence="2">The sequence shown here is derived from an EMBL/GenBank/DDBJ whole genome shotgun (WGS) entry which is preliminary data.</text>
</comment>